<reference evidence="2" key="3">
    <citation type="submission" date="2018-08" db="UniProtKB">
        <authorList>
            <consortium name="EnsemblPlants"/>
        </authorList>
    </citation>
    <scope>IDENTIFICATION</scope>
    <source>
        <strain evidence="2">cv. Bd21</strain>
    </source>
</reference>
<dbReference type="Gramene" id="KQJ83921">
    <property type="protein sequence ID" value="KQJ83921"/>
    <property type="gene ID" value="BRADI_5g17565v3"/>
</dbReference>
<evidence type="ECO:0000313" key="2">
    <source>
        <dbReference type="EnsemblPlants" id="KQJ83921"/>
    </source>
</evidence>
<dbReference type="AlphaFoldDB" id="I1J0B4"/>
<proteinExistence type="predicted"/>
<sequence length="54" mass="6359">MLYKGLQAPNGRRPVLSSDHLVIYVIMRLHSLLPEMERGHEDGIIILRFTFYFD</sequence>
<accession>I1J0B4</accession>
<dbReference type="Proteomes" id="UP000008810">
    <property type="component" value="Chromosome 5"/>
</dbReference>
<gene>
    <name evidence="1" type="ORF">BRADI_5g17565v3</name>
</gene>
<organism evidence="2">
    <name type="scientific">Brachypodium distachyon</name>
    <name type="common">Purple false brome</name>
    <name type="synonym">Trachynia distachya</name>
    <dbReference type="NCBI Taxonomy" id="15368"/>
    <lineage>
        <taxon>Eukaryota</taxon>
        <taxon>Viridiplantae</taxon>
        <taxon>Streptophyta</taxon>
        <taxon>Embryophyta</taxon>
        <taxon>Tracheophyta</taxon>
        <taxon>Spermatophyta</taxon>
        <taxon>Magnoliopsida</taxon>
        <taxon>Liliopsida</taxon>
        <taxon>Poales</taxon>
        <taxon>Poaceae</taxon>
        <taxon>BOP clade</taxon>
        <taxon>Pooideae</taxon>
        <taxon>Stipodae</taxon>
        <taxon>Brachypodieae</taxon>
        <taxon>Brachypodium</taxon>
    </lineage>
</organism>
<reference evidence="1" key="2">
    <citation type="submission" date="2017-06" db="EMBL/GenBank/DDBJ databases">
        <title>WGS assembly of Brachypodium distachyon.</title>
        <authorList>
            <consortium name="The International Brachypodium Initiative"/>
            <person name="Lucas S."/>
            <person name="Harmon-Smith M."/>
            <person name="Lail K."/>
            <person name="Tice H."/>
            <person name="Grimwood J."/>
            <person name="Bruce D."/>
            <person name="Barry K."/>
            <person name="Shu S."/>
            <person name="Lindquist E."/>
            <person name="Wang M."/>
            <person name="Pitluck S."/>
            <person name="Vogel J.P."/>
            <person name="Garvin D.F."/>
            <person name="Mockler T.C."/>
            <person name="Schmutz J."/>
            <person name="Rokhsar D."/>
            <person name="Bevan M.W."/>
        </authorList>
    </citation>
    <scope>NUCLEOTIDE SEQUENCE</scope>
    <source>
        <strain evidence="1">Bd21</strain>
    </source>
</reference>
<dbReference type="HOGENOM" id="CLU_3053117_0_0_1"/>
<reference evidence="1 2" key="1">
    <citation type="journal article" date="2010" name="Nature">
        <title>Genome sequencing and analysis of the model grass Brachypodium distachyon.</title>
        <authorList>
            <consortium name="International Brachypodium Initiative"/>
        </authorList>
    </citation>
    <scope>NUCLEOTIDE SEQUENCE [LARGE SCALE GENOMIC DNA]</scope>
    <source>
        <strain evidence="1 2">Bd21</strain>
    </source>
</reference>
<dbReference type="EMBL" id="CM000884">
    <property type="protein sequence ID" value="KQJ83921.1"/>
    <property type="molecule type" value="Genomic_DNA"/>
</dbReference>
<evidence type="ECO:0000313" key="1">
    <source>
        <dbReference type="EMBL" id="KQJ83921.1"/>
    </source>
</evidence>
<protein>
    <submittedName>
        <fullName evidence="1 2">Uncharacterized protein</fullName>
    </submittedName>
</protein>
<dbReference type="InParanoid" id="I1J0B4"/>
<keyword evidence="3" id="KW-1185">Reference proteome</keyword>
<dbReference type="EnsemblPlants" id="KQJ83921">
    <property type="protein sequence ID" value="KQJ83921"/>
    <property type="gene ID" value="BRADI_5g17565v3"/>
</dbReference>
<evidence type="ECO:0000313" key="3">
    <source>
        <dbReference type="Proteomes" id="UP000008810"/>
    </source>
</evidence>
<name>I1J0B4_BRADI</name>